<evidence type="ECO:0000256" key="4">
    <source>
        <dbReference type="ARBA" id="ARBA00022803"/>
    </source>
</evidence>
<dbReference type="OrthoDB" id="8812840at2759"/>
<keyword evidence="5" id="KW-1133">Transmembrane helix</keyword>
<feature type="region of interest" description="Disordered" evidence="7">
    <location>
        <begin position="92"/>
        <end position="137"/>
    </location>
</feature>
<dbReference type="SUPFAM" id="SSF48452">
    <property type="entry name" value="TPR-like"/>
    <property type="match status" value="1"/>
</dbReference>
<accession>A0A4Z2EA03</accession>
<comment type="subcellular location">
    <subcellularLocation>
        <location evidence="1">Membrane</location>
    </subcellularLocation>
</comment>
<keyword evidence="9" id="KW-1185">Reference proteome</keyword>
<sequence>MLTSFQMKWTEVVQDCCEAVAMNPRYVKALFRRAKALEKLDNKKECLEGESRFTEAALAAAAMLTNREPMMPSPQFIKSYFSSFTDDIISQALPTGEKKDEDKDKEGEAAEVTERSGASQASRSGVRGRGSEYDGFLNDRRLSSVSPTLLHLKCLAS</sequence>
<dbReference type="GO" id="GO:0045039">
    <property type="term" value="P:protein insertion into mitochondrial inner membrane"/>
    <property type="evidence" value="ECO:0007669"/>
    <property type="project" value="TreeGrafter"/>
</dbReference>
<dbReference type="GO" id="GO:0030943">
    <property type="term" value="F:mitochondrion targeting sequence binding"/>
    <property type="evidence" value="ECO:0007669"/>
    <property type="project" value="TreeGrafter"/>
</dbReference>
<gene>
    <name evidence="8" type="primary">TOMM70_0</name>
    <name evidence="8" type="ORF">EYF80_064791</name>
</gene>
<protein>
    <submittedName>
        <fullName evidence="8">Mitochondrial import receptor subunit TOM70</fullName>
    </submittedName>
</protein>
<dbReference type="Proteomes" id="UP000314294">
    <property type="component" value="Unassembled WGS sequence"/>
</dbReference>
<dbReference type="AlphaFoldDB" id="A0A4Z2EA03"/>
<comment type="caution">
    <text evidence="8">The sequence shown here is derived from an EMBL/GenBank/DDBJ whole genome shotgun (WGS) entry which is preliminary data.</text>
</comment>
<keyword evidence="2" id="KW-0812">Transmembrane</keyword>
<reference evidence="8 9" key="1">
    <citation type="submission" date="2019-03" db="EMBL/GenBank/DDBJ databases">
        <title>First draft genome of Liparis tanakae, snailfish: a comprehensive survey of snailfish specific genes.</title>
        <authorList>
            <person name="Kim W."/>
            <person name="Song I."/>
            <person name="Jeong J.-H."/>
            <person name="Kim D."/>
            <person name="Kim S."/>
            <person name="Ryu S."/>
            <person name="Song J.Y."/>
            <person name="Lee S.K."/>
        </authorList>
    </citation>
    <scope>NUCLEOTIDE SEQUENCE [LARGE SCALE GENOMIC DNA]</scope>
    <source>
        <tissue evidence="8">Muscle</tissue>
    </source>
</reference>
<evidence type="ECO:0000313" key="8">
    <source>
        <dbReference type="EMBL" id="TNN25082.1"/>
    </source>
</evidence>
<feature type="compositionally biased region" description="Basic and acidic residues" evidence="7">
    <location>
        <begin position="96"/>
        <end position="114"/>
    </location>
</feature>
<evidence type="ECO:0000256" key="1">
    <source>
        <dbReference type="ARBA" id="ARBA00004370"/>
    </source>
</evidence>
<keyword evidence="8" id="KW-0675">Receptor</keyword>
<dbReference type="GO" id="GO:0030150">
    <property type="term" value="P:protein import into mitochondrial matrix"/>
    <property type="evidence" value="ECO:0007669"/>
    <property type="project" value="TreeGrafter"/>
</dbReference>
<dbReference type="PANTHER" id="PTHR46208">
    <property type="entry name" value="MITOCHONDRIAL IMPORT RECEPTOR SUBUNIT TOM70"/>
    <property type="match status" value="1"/>
</dbReference>
<dbReference type="GO" id="GO:0008320">
    <property type="term" value="F:protein transmembrane transporter activity"/>
    <property type="evidence" value="ECO:0007669"/>
    <property type="project" value="TreeGrafter"/>
</dbReference>
<evidence type="ECO:0000256" key="5">
    <source>
        <dbReference type="ARBA" id="ARBA00022989"/>
    </source>
</evidence>
<dbReference type="GO" id="GO:0005741">
    <property type="term" value="C:mitochondrial outer membrane"/>
    <property type="evidence" value="ECO:0007669"/>
    <property type="project" value="TreeGrafter"/>
</dbReference>
<keyword evidence="3" id="KW-0677">Repeat</keyword>
<dbReference type="InterPro" id="IPR011990">
    <property type="entry name" value="TPR-like_helical_dom_sf"/>
</dbReference>
<keyword evidence="4" id="KW-0802">TPR repeat</keyword>
<dbReference type="Gene3D" id="1.25.40.10">
    <property type="entry name" value="Tetratricopeptide repeat domain"/>
    <property type="match status" value="1"/>
</dbReference>
<evidence type="ECO:0000256" key="6">
    <source>
        <dbReference type="ARBA" id="ARBA00023136"/>
    </source>
</evidence>
<keyword evidence="6" id="KW-0472">Membrane</keyword>
<evidence type="ECO:0000256" key="3">
    <source>
        <dbReference type="ARBA" id="ARBA00022737"/>
    </source>
</evidence>
<organism evidence="8 9">
    <name type="scientific">Liparis tanakae</name>
    <name type="common">Tanaka's snailfish</name>
    <dbReference type="NCBI Taxonomy" id="230148"/>
    <lineage>
        <taxon>Eukaryota</taxon>
        <taxon>Metazoa</taxon>
        <taxon>Chordata</taxon>
        <taxon>Craniata</taxon>
        <taxon>Vertebrata</taxon>
        <taxon>Euteleostomi</taxon>
        <taxon>Actinopterygii</taxon>
        <taxon>Neopterygii</taxon>
        <taxon>Teleostei</taxon>
        <taxon>Neoteleostei</taxon>
        <taxon>Acanthomorphata</taxon>
        <taxon>Eupercaria</taxon>
        <taxon>Perciformes</taxon>
        <taxon>Cottioidei</taxon>
        <taxon>Cottales</taxon>
        <taxon>Liparidae</taxon>
        <taxon>Liparis</taxon>
    </lineage>
</organism>
<evidence type="ECO:0000256" key="7">
    <source>
        <dbReference type="SAM" id="MobiDB-lite"/>
    </source>
</evidence>
<evidence type="ECO:0000256" key="2">
    <source>
        <dbReference type="ARBA" id="ARBA00022692"/>
    </source>
</evidence>
<dbReference type="PANTHER" id="PTHR46208:SF1">
    <property type="entry name" value="MITOCHONDRIAL IMPORT RECEPTOR SUBUNIT TOM70"/>
    <property type="match status" value="1"/>
</dbReference>
<proteinExistence type="predicted"/>
<evidence type="ECO:0000313" key="9">
    <source>
        <dbReference type="Proteomes" id="UP000314294"/>
    </source>
</evidence>
<name>A0A4Z2EA03_9TELE</name>
<dbReference type="EMBL" id="SRLO01013475">
    <property type="protein sequence ID" value="TNN25082.1"/>
    <property type="molecule type" value="Genomic_DNA"/>
</dbReference>